<proteinExistence type="predicted"/>
<gene>
    <name evidence="1" type="ordered locus">Cpin_2719</name>
</gene>
<dbReference type="InterPro" id="IPR037479">
    <property type="entry name" value="Tauto_MSAD"/>
</dbReference>
<dbReference type="Gene3D" id="3.30.429.10">
    <property type="entry name" value="Macrophage Migration Inhibitory Factor"/>
    <property type="match status" value="1"/>
</dbReference>
<organism evidence="1 2">
    <name type="scientific">Chitinophaga pinensis (strain ATCC 43595 / DSM 2588 / LMG 13176 / NBRC 15968 / NCIMB 11800 / UQM 2034)</name>
    <dbReference type="NCBI Taxonomy" id="485918"/>
    <lineage>
        <taxon>Bacteria</taxon>
        <taxon>Pseudomonadati</taxon>
        <taxon>Bacteroidota</taxon>
        <taxon>Chitinophagia</taxon>
        <taxon>Chitinophagales</taxon>
        <taxon>Chitinophagaceae</taxon>
        <taxon>Chitinophaga</taxon>
    </lineage>
</organism>
<name>A0A979GTM7_CHIPD</name>
<dbReference type="Proteomes" id="UP000002215">
    <property type="component" value="Chromosome"/>
</dbReference>
<evidence type="ECO:0000313" key="1">
    <source>
        <dbReference type="EMBL" id="ACU60199.1"/>
    </source>
</evidence>
<reference evidence="2" key="1">
    <citation type="submission" date="2009-08" db="EMBL/GenBank/DDBJ databases">
        <title>The complete genome of Chitinophaga pinensis DSM 2588.</title>
        <authorList>
            <consortium name="US DOE Joint Genome Institute (JGI-PGF)"/>
            <person name="Lucas S."/>
            <person name="Copeland A."/>
            <person name="Lapidus A."/>
            <person name="Glavina del Rio T."/>
            <person name="Dalin E."/>
            <person name="Tice H."/>
            <person name="Bruce D."/>
            <person name="Goodwin L."/>
            <person name="Pitluck S."/>
            <person name="Kyrpides N."/>
            <person name="Mavromatis K."/>
            <person name="Ivanova N."/>
            <person name="Mikhailova N."/>
            <person name="Sims D."/>
            <person name="Meinche L."/>
            <person name="Brettin T."/>
            <person name="Detter J.C."/>
            <person name="Han C."/>
            <person name="Larimer F."/>
            <person name="Land M."/>
            <person name="Hauser L."/>
            <person name="Markowitz V."/>
            <person name="Cheng J.-F."/>
            <person name="Hugenholtz P."/>
            <person name="Woyke T."/>
            <person name="Wu D."/>
            <person name="Spring S."/>
            <person name="Klenk H.-P."/>
            <person name="Eisen J.A."/>
        </authorList>
    </citation>
    <scope>NUCLEOTIDE SEQUENCE [LARGE SCALE GENOMIC DNA]</scope>
    <source>
        <strain evidence="2">ATCC 43595 / DSM 2588 / LMG 13176 / NBRC 15968 / NCIMB 11800 / UQM 2034</strain>
    </source>
</reference>
<accession>A0A979GTM7</accession>
<dbReference type="AlphaFoldDB" id="A0A979GTM7"/>
<dbReference type="Pfam" id="PF14552">
    <property type="entry name" value="Tautomerase_2"/>
    <property type="match status" value="1"/>
</dbReference>
<sequence length="68" mass="7792">MIIEILLFEGRTVEARKKLYQLIFASFRSILGIEPNDVEITLIETPARNWGIRGKAGDELTLNYQVNI</sequence>
<evidence type="ECO:0000313" key="2">
    <source>
        <dbReference type="Proteomes" id="UP000002215"/>
    </source>
</evidence>
<dbReference type="SUPFAM" id="SSF55331">
    <property type="entry name" value="Tautomerase/MIF"/>
    <property type="match status" value="1"/>
</dbReference>
<protein>
    <submittedName>
        <fullName evidence="1">4-oxalocrotonate tautomerase</fullName>
    </submittedName>
</protein>
<reference evidence="1 2" key="2">
    <citation type="journal article" date="2010" name="Stand. Genomic Sci.">
        <title>Complete genome sequence of Chitinophaga pinensis type strain (UQM 2034).</title>
        <authorList>
            <person name="Glavina Del Rio T."/>
            <person name="Abt B."/>
            <person name="Spring S."/>
            <person name="Lapidus A."/>
            <person name="Nolan M."/>
            <person name="Tice H."/>
            <person name="Copeland A."/>
            <person name="Cheng J.F."/>
            <person name="Chen F."/>
            <person name="Bruce D."/>
            <person name="Goodwin L."/>
            <person name="Pitluck S."/>
            <person name="Ivanova N."/>
            <person name="Mavromatis K."/>
            <person name="Mikhailova N."/>
            <person name="Pati A."/>
            <person name="Chen A."/>
            <person name="Palaniappan K."/>
            <person name="Land M."/>
            <person name="Hauser L."/>
            <person name="Chang Y.J."/>
            <person name="Jeffries C.D."/>
            <person name="Chain P."/>
            <person name="Saunders E."/>
            <person name="Detter J.C."/>
            <person name="Brettin T."/>
            <person name="Rohde M."/>
            <person name="Goker M."/>
            <person name="Bristow J."/>
            <person name="Eisen J.A."/>
            <person name="Markowitz V."/>
            <person name="Hugenholtz P."/>
            <person name="Kyrpides N.C."/>
            <person name="Klenk H.P."/>
            <person name="Lucas S."/>
        </authorList>
    </citation>
    <scope>NUCLEOTIDE SEQUENCE [LARGE SCALE GENOMIC DNA]</scope>
    <source>
        <strain evidence="2">ATCC 43595 / DSM 2588 / LMG 13176 / NBRC 15968 / NCIMB 11800 / UQM 2034</strain>
    </source>
</reference>
<dbReference type="KEGG" id="cpi:Cpin_2719"/>
<dbReference type="InterPro" id="IPR014347">
    <property type="entry name" value="Tautomerase/MIF_sf"/>
</dbReference>
<dbReference type="EMBL" id="CP001699">
    <property type="protein sequence ID" value="ACU60199.1"/>
    <property type="molecule type" value="Genomic_DNA"/>
</dbReference>